<dbReference type="AlphaFoldDB" id="A0A0K2V3C3"/>
<sequence length="48" mass="6010">YRNINRRRENVLWLNFKETKIYATKLHVIKSRLLVYFAIFYNFLSNNE</sequence>
<organism evidence="1">
    <name type="scientific">Lepeophtheirus salmonis</name>
    <name type="common">Salmon louse</name>
    <name type="synonym">Caligus salmonis</name>
    <dbReference type="NCBI Taxonomy" id="72036"/>
    <lineage>
        <taxon>Eukaryota</taxon>
        <taxon>Metazoa</taxon>
        <taxon>Ecdysozoa</taxon>
        <taxon>Arthropoda</taxon>
        <taxon>Crustacea</taxon>
        <taxon>Multicrustacea</taxon>
        <taxon>Hexanauplia</taxon>
        <taxon>Copepoda</taxon>
        <taxon>Siphonostomatoida</taxon>
        <taxon>Caligidae</taxon>
        <taxon>Lepeophtheirus</taxon>
    </lineage>
</organism>
<evidence type="ECO:0000313" key="1">
    <source>
        <dbReference type="EMBL" id="CDW44989.1"/>
    </source>
</evidence>
<name>A0A0K2V3C3_LEPSM</name>
<proteinExistence type="predicted"/>
<accession>A0A0K2V3C3</accession>
<dbReference type="EMBL" id="HACA01027628">
    <property type="protein sequence ID" value="CDW44989.1"/>
    <property type="molecule type" value="Transcribed_RNA"/>
</dbReference>
<feature type="non-terminal residue" evidence="1">
    <location>
        <position position="1"/>
    </location>
</feature>
<protein>
    <submittedName>
        <fullName evidence="1">Uncharacterized protein</fullName>
    </submittedName>
</protein>
<reference evidence="1" key="1">
    <citation type="submission" date="2014-05" db="EMBL/GenBank/DDBJ databases">
        <authorList>
            <person name="Chronopoulou M."/>
        </authorList>
    </citation>
    <scope>NUCLEOTIDE SEQUENCE</scope>
    <source>
        <tissue evidence="1">Whole organism</tissue>
    </source>
</reference>